<feature type="compositionally biased region" description="Low complexity" evidence="1">
    <location>
        <begin position="114"/>
        <end position="130"/>
    </location>
</feature>
<evidence type="ECO:0000313" key="2">
    <source>
        <dbReference type="EMBL" id="POM83540.1"/>
    </source>
</evidence>
<feature type="region of interest" description="Disordered" evidence="1">
    <location>
        <begin position="1"/>
        <end position="130"/>
    </location>
</feature>
<proteinExistence type="predicted"/>
<dbReference type="AlphaFoldDB" id="A0A2P4Z0Q3"/>
<dbReference type="Proteomes" id="UP000236928">
    <property type="component" value="Unassembled WGS sequence"/>
</dbReference>
<gene>
    <name evidence="2" type="ORF">CmeUKMEL1_07905</name>
</gene>
<evidence type="ECO:0000313" key="3">
    <source>
        <dbReference type="Proteomes" id="UP000236928"/>
    </source>
</evidence>
<feature type="compositionally biased region" description="Basic and acidic residues" evidence="1">
    <location>
        <begin position="11"/>
        <end position="23"/>
    </location>
</feature>
<evidence type="ECO:0000256" key="1">
    <source>
        <dbReference type="SAM" id="MobiDB-lite"/>
    </source>
</evidence>
<sequence>MRDEDVIDGNDWTKRTPGGDKESSSGGRSGAPDLSSPPGSGARPKTSQGNHGQPQSPNLRSTGGRESPQPSGSRHGVGPMGPFGHVGDYDADLQTLQRSIETLRENARRRKGESSATGSESGTSSGFGTPEQGDLFLQLLMDPEVNDFYKLFLQTAPVEDHVSLEDLIVRCGFQKDKLLQYLTKFLK</sequence>
<accession>A0A2P4Z0Q3</accession>
<dbReference type="OrthoDB" id="10505951at2759"/>
<feature type="compositionally biased region" description="Polar residues" evidence="1">
    <location>
        <begin position="45"/>
        <end position="61"/>
    </location>
</feature>
<comment type="caution">
    <text evidence="2">The sequence shown here is derived from an EMBL/GenBank/DDBJ whole genome shotgun (WGS) entry which is preliminary data.</text>
</comment>
<name>A0A2P4Z0Q3_9CRYT</name>
<organism evidence="2 3">
    <name type="scientific">Cryptosporidium meleagridis</name>
    <dbReference type="NCBI Taxonomy" id="93969"/>
    <lineage>
        <taxon>Eukaryota</taxon>
        <taxon>Sar</taxon>
        <taxon>Alveolata</taxon>
        <taxon>Apicomplexa</taxon>
        <taxon>Conoidasida</taxon>
        <taxon>Coccidia</taxon>
        <taxon>Eucoccidiorida</taxon>
        <taxon>Eimeriorina</taxon>
        <taxon>Cryptosporidiidae</taxon>
        <taxon>Cryptosporidium</taxon>
    </lineage>
</organism>
<reference evidence="2 3" key="1">
    <citation type="submission" date="2014-04" db="EMBL/GenBank/DDBJ databases">
        <title>Comparative Genomics of Cryptosporidium Species.</title>
        <authorList>
            <person name="Silva J.C."/>
            <person name="Su Q."/>
            <person name="Chalmers R."/>
            <person name="Chibucos M.C."/>
            <person name="Elwin K."/>
            <person name="Godinez A."/>
            <person name="Guo F."/>
            <person name="Huynh K."/>
            <person name="Orvis J."/>
            <person name="Ott S."/>
            <person name="Sadzewicz L."/>
            <person name="Sengamalay N."/>
            <person name="Shetty A."/>
            <person name="Sun M."/>
            <person name="Tallon L."/>
            <person name="Xiao L."/>
            <person name="Zhang H."/>
            <person name="Fraser C.M."/>
            <person name="Zhu G."/>
            <person name="Kissinger J."/>
            <person name="Widmer G."/>
        </authorList>
    </citation>
    <scope>NUCLEOTIDE SEQUENCE [LARGE SCALE GENOMIC DNA]</scope>
    <source>
        <strain evidence="2 3">UKMEL1</strain>
    </source>
</reference>
<dbReference type="VEuPathDB" id="CryptoDB:CmeUKMEL1_07905"/>
<protein>
    <submittedName>
        <fullName evidence="2">Uncharacterized protein</fullName>
    </submittedName>
</protein>
<keyword evidence="3" id="KW-1185">Reference proteome</keyword>
<dbReference type="EMBL" id="JIBK01000015">
    <property type="protein sequence ID" value="POM83540.1"/>
    <property type="molecule type" value="Genomic_DNA"/>
</dbReference>